<comment type="caution">
    <text evidence="2">The sequence shown here is derived from an EMBL/GenBank/DDBJ whole genome shotgun (WGS) entry which is preliminary data.</text>
</comment>
<dbReference type="SMART" id="SM00563">
    <property type="entry name" value="PlsC"/>
    <property type="match status" value="1"/>
</dbReference>
<sequence length="301" mass="34217">MDSIPERYKPLLSKLLEGENKPSLLSENNVYQEGRGEILPYIDQILEDHLLSNSRIEGFEHLSELYARALKGESCLLLVEHYSNFDLPVFHYLLRKQGDPGKAIADTIVSIAGIKLSESNPAVNAFAKAYTRLVIYPSRSLEIIKKRFMEPGKLYHEIRRSMAINRAAVKKLAELKGSGRLVLVFPAGTRFRPWDPGSKKGVREIASYIKSFDNFCLVAINGNILRINPSGEMEDDLLHKDRVIFTVGNVYKSEALIQHVKAAHHFKEDKKQELVDHIMEDLEKMHEETEKKRLSDSGTAM</sequence>
<feature type="domain" description="Phospholipid/glycerol acyltransferase" evidence="1">
    <location>
        <begin position="75"/>
        <end position="223"/>
    </location>
</feature>
<evidence type="ECO:0000259" key="1">
    <source>
        <dbReference type="SMART" id="SM00563"/>
    </source>
</evidence>
<reference evidence="2" key="1">
    <citation type="submission" date="2019-08" db="EMBL/GenBank/DDBJ databases">
        <authorList>
            <person name="Kucharzyk K."/>
            <person name="Murdoch R.W."/>
            <person name="Higgins S."/>
            <person name="Loffler F."/>
        </authorList>
    </citation>
    <scope>NUCLEOTIDE SEQUENCE</scope>
</reference>
<gene>
    <name evidence="2" type="ORF">SDC9_10111</name>
</gene>
<protein>
    <recommendedName>
        <fullName evidence="1">Phospholipid/glycerol acyltransferase domain-containing protein</fullName>
    </recommendedName>
</protein>
<dbReference type="Gene3D" id="3.40.1130.10">
    <property type="entry name" value="Glycerol-3-phosphate (1)-acyltransferase"/>
    <property type="match status" value="1"/>
</dbReference>
<name>A0A644TDA3_9ZZZZ</name>
<dbReference type="AlphaFoldDB" id="A0A644TDA3"/>
<proteinExistence type="predicted"/>
<accession>A0A644TDA3</accession>
<evidence type="ECO:0000313" key="2">
    <source>
        <dbReference type="EMBL" id="MPL64457.1"/>
    </source>
</evidence>
<dbReference type="EMBL" id="VSSQ01000025">
    <property type="protein sequence ID" value="MPL64457.1"/>
    <property type="molecule type" value="Genomic_DNA"/>
</dbReference>
<dbReference type="GO" id="GO:0016746">
    <property type="term" value="F:acyltransferase activity"/>
    <property type="evidence" value="ECO:0007669"/>
    <property type="project" value="InterPro"/>
</dbReference>
<dbReference type="SUPFAM" id="SSF69593">
    <property type="entry name" value="Glycerol-3-phosphate (1)-acyltransferase"/>
    <property type="match status" value="1"/>
</dbReference>
<dbReference type="InterPro" id="IPR002123">
    <property type="entry name" value="Plipid/glycerol_acylTrfase"/>
</dbReference>
<dbReference type="Pfam" id="PF01553">
    <property type="entry name" value="Acyltransferase"/>
    <property type="match status" value="1"/>
</dbReference>
<organism evidence="2">
    <name type="scientific">bioreactor metagenome</name>
    <dbReference type="NCBI Taxonomy" id="1076179"/>
    <lineage>
        <taxon>unclassified sequences</taxon>
        <taxon>metagenomes</taxon>
        <taxon>ecological metagenomes</taxon>
    </lineage>
</organism>